<feature type="compositionally biased region" description="Polar residues" evidence="1">
    <location>
        <begin position="151"/>
        <end position="163"/>
    </location>
</feature>
<feature type="compositionally biased region" description="Basic and acidic residues" evidence="1">
    <location>
        <begin position="1035"/>
        <end position="1049"/>
    </location>
</feature>
<protein>
    <submittedName>
        <fullName evidence="2">Uncharacterized protein</fullName>
    </submittedName>
</protein>
<feature type="compositionally biased region" description="Basic and acidic residues" evidence="1">
    <location>
        <begin position="1559"/>
        <end position="1570"/>
    </location>
</feature>
<feature type="compositionally biased region" description="Polar residues" evidence="1">
    <location>
        <begin position="841"/>
        <end position="851"/>
    </location>
</feature>
<proteinExistence type="predicted"/>
<evidence type="ECO:0000313" key="2">
    <source>
        <dbReference type="EMBL" id="KIJ43792.1"/>
    </source>
</evidence>
<keyword evidence="3" id="KW-1185">Reference proteome</keyword>
<dbReference type="EMBL" id="KN837120">
    <property type="protein sequence ID" value="KIJ43792.1"/>
    <property type="molecule type" value="Genomic_DNA"/>
</dbReference>
<feature type="compositionally biased region" description="Polar residues" evidence="1">
    <location>
        <begin position="1322"/>
        <end position="1337"/>
    </location>
</feature>
<accession>A0A0C9VP04</accession>
<sequence>MAPAEESEPSLVYLVSSKNLSWKLCEAAESHDEEDFDTAGMKTRGNLTEEDRQAMLEEEISKLDELGLQARIRTEKEKELRRLQATVDINSRKHLKIPEGWTNEVIDACGARLQALDFFAILKAGDENRRTPPPAINQDENKTVVDKCVPPSNSQASNASMPGTTVDPGIDDPNSDVTVTDSPPPSNDHAILNVQTIPIPVGELTQTSVAEHHGSQGPGKKSPKIVDMEKEMHPFSQRPCPRIPIQIDDEAPGVTKEPTVVDEEQAQRSRKPKRTGGMTKEQRLVCRAQAKVWEDWVFSMSDDWGLTNDTILEEMGVLRKELRAWNPWNLWQKLYFKNPLLWPDTDTLGVSRIAEIQFPKLKKPEDEEKVLKMHFGPCEDDETRAIISKMCNEDHQLRCKRQYWILARPDLKDTTGVAKELFENIKRVQAEIVVRYEELMIETEEEKLLEGDMALTVEDAKEQATALAARMYMRGVCLIGYGLNVSSDRIASIHNFTFAPTDALYKVLRSKEAVMTEVLSEIEVECRHTKMEMRNKEEEDGKLLFLKASASSADHQRSAVAGILRKALAKAGKSREHFPWTTFGNDAIQVISRFINWPDHMDFPSGLKYWEDVARGSREALALLRAACGQGVPKIELVEWNEDEKKLAQKYGSRADDLIESVVGAKIPLVLDCNNNVLLRVEDLPKNELKRKELLTKKNAKKMERDQFKLQEQKRRLRGVIGDGNNEDGEESVTEERKSWPKSKRRKRDSEEELSEEENPKPPKGRSWKPEKSKKEWGSKGGKAKEKEKRKADKDQRQEWEESDTETERKRASRKRKKEATPKPVPVSKNRKGKGCAMEVNPSSSSDTIGFSTDDEEPPKRKLRRGQRPRHDDEEDIDDIHGGRVYGGGYDNEENLGKSRATSCDIQEGSHPSKAQALPMRRLARDAQDERRVPYPLQPQPVQYIRQPSREVQEGQLQRRAPSVPSQPQSQPMQGKGRALEVNQPSSTDTKGFYTEDEEPPKRKLQRGQRPRHEEEDIDNRDVGCVYGGGYDSEENLRKPRATSRDIQEGSHLSEAQALPMCRPACDAQDERRMPYPLQPQPVQYIRQPSRGVQEGQFQRRAPSVPPQPQSQPMRQPSRGVQDDKFPRHMPSVPPQSQPLRQPSLDPELRPPSVLPLPLGLPVPYEACNLSVPQAQQPPTRRLEQDPGQFGGDAAMGVTFDWNATSTVEVWDGMFDGLQKLSAGDNNDLNFGVEYHVEFPAVDGARETDNGANSGRPSESGMLTAYRGGTEGPVPFRTQELPRQYAQYEADGVAQWPQQRGEGNVIGRVASTRPASGMGNMANGQTRPPSTMGNTEVTGRGRESDRFEGDAQTDVSDRWAGVTNYGAGGTGVVGPSRRTMPVGNRNTGGGLMATGMGNVPVEGAGYGNYNENNNTEMRSSNMGGGMGPGGGNMMMTRDIGHSNVGMGRGGSNVAMGGSGSGERMGIGMGGGGGPGGRYVQSGGQYLGDNNGNIVGSNMAMAGRQRTQGVYTNGYMAQHMGYNPGFCEGANHRYEGATNRGGSNGYMGNGGGAGPSNREWSGKMHPIREEE</sequence>
<feature type="region of interest" description="Disordered" evidence="1">
    <location>
        <begin position="149"/>
        <end position="190"/>
    </location>
</feature>
<feature type="region of interest" description="Disordered" evidence="1">
    <location>
        <begin position="695"/>
        <end position="1152"/>
    </location>
</feature>
<feature type="compositionally biased region" description="Basic and acidic residues" evidence="1">
    <location>
        <begin position="768"/>
        <end position="810"/>
    </location>
</feature>
<feature type="region of interest" description="Disordered" evidence="1">
    <location>
        <begin position="1540"/>
        <end position="1570"/>
    </location>
</feature>
<evidence type="ECO:0000313" key="3">
    <source>
        <dbReference type="Proteomes" id="UP000054279"/>
    </source>
</evidence>
<reference evidence="2 3" key="1">
    <citation type="submission" date="2014-06" db="EMBL/GenBank/DDBJ databases">
        <title>Evolutionary Origins and Diversification of the Mycorrhizal Mutualists.</title>
        <authorList>
            <consortium name="DOE Joint Genome Institute"/>
            <consortium name="Mycorrhizal Genomics Consortium"/>
            <person name="Kohler A."/>
            <person name="Kuo A."/>
            <person name="Nagy L.G."/>
            <person name="Floudas D."/>
            <person name="Copeland A."/>
            <person name="Barry K.W."/>
            <person name="Cichocki N."/>
            <person name="Veneault-Fourrey C."/>
            <person name="LaButti K."/>
            <person name="Lindquist E.A."/>
            <person name="Lipzen A."/>
            <person name="Lundell T."/>
            <person name="Morin E."/>
            <person name="Murat C."/>
            <person name="Riley R."/>
            <person name="Ohm R."/>
            <person name="Sun H."/>
            <person name="Tunlid A."/>
            <person name="Henrissat B."/>
            <person name="Grigoriev I.V."/>
            <person name="Hibbett D.S."/>
            <person name="Martin F."/>
        </authorList>
    </citation>
    <scope>NUCLEOTIDE SEQUENCE [LARGE SCALE GENOMIC DNA]</scope>
    <source>
        <strain evidence="2 3">SS14</strain>
    </source>
</reference>
<organism evidence="2 3">
    <name type="scientific">Sphaerobolus stellatus (strain SS14)</name>
    <dbReference type="NCBI Taxonomy" id="990650"/>
    <lineage>
        <taxon>Eukaryota</taxon>
        <taxon>Fungi</taxon>
        <taxon>Dikarya</taxon>
        <taxon>Basidiomycota</taxon>
        <taxon>Agaricomycotina</taxon>
        <taxon>Agaricomycetes</taxon>
        <taxon>Phallomycetidae</taxon>
        <taxon>Geastrales</taxon>
        <taxon>Sphaerobolaceae</taxon>
        <taxon>Sphaerobolus</taxon>
    </lineage>
</organism>
<evidence type="ECO:0000256" key="1">
    <source>
        <dbReference type="SAM" id="MobiDB-lite"/>
    </source>
</evidence>
<feature type="region of interest" description="Disordered" evidence="1">
    <location>
        <begin position="1312"/>
        <end position="1354"/>
    </location>
</feature>
<dbReference type="OrthoDB" id="2692910at2759"/>
<dbReference type="Proteomes" id="UP000054279">
    <property type="component" value="Unassembled WGS sequence"/>
</dbReference>
<feature type="compositionally biased region" description="Basic and acidic residues" evidence="1">
    <location>
        <begin position="1339"/>
        <end position="1349"/>
    </location>
</feature>
<feature type="compositionally biased region" description="Basic and acidic residues" evidence="1">
    <location>
        <begin position="695"/>
        <end position="714"/>
    </location>
</feature>
<feature type="region of interest" description="Disordered" evidence="1">
    <location>
        <begin position="1245"/>
        <end position="1276"/>
    </location>
</feature>
<gene>
    <name evidence="2" type="ORF">M422DRAFT_252687</name>
</gene>
<dbReference type="HOGENOM" id="CLU_245512_0_0_1"/>
<name>A0A0C9VP04_SPHS4</name>
<feature type="compositionally biased region" description="Low complexity" evidence="1">
    <location>
        <begin position="962"/>
        <end position="974"/>
    </location>
</feature>
<feature type="compositionally biased region" description="Gly residues" evidence="1">
    <location>
        <begin position="1541"/>
        <end position="1553"/>
    </location>
</feature>
<feature type="region of interest" description="Disordered" evidence="1">
    <location>
        <begin position="255"/>
        <end position="279"/>
    </location>
</feature>
<feature type="compositionally biased region" description="Basic and acidic residues" evidence="1">
    <location>
        <begin position="923"/>
        <end position="933"/>
    </location>
</feature>